<accession>A0A8J3FH36</accession>
<name>A0A8J3FH36_9ACTN</name>
<dbReference type="InterPro" id="IPR011047">
    <property type="entry name" value="Quinoprotein_ADH-like_sf"/>
</dbReference>
<reference evidence="2" key="2">
    <citation type="submission" date="2020-09" db="EMBL/GenBank/DDBJ databases">
        <authorList>
            <person name="Sun Q."/>
            <person name="Ohkuma M."/>
        </authorList>
    </citation>
    <scope>NUCLEOTIDE SEQUENCE</scope>
    <source>
        <strain evidence="2">JCM 3091</strain>
    </source>
</reference>
<reference evidence="2" key="1">
    <citation type="journal article" date="2014" name="Int. J. Syst. Evol. Microbiol.">
        <title>Complete genome sequence of Corynebacterium casei LMG S-19264T (=DSM 44701T), isolated from a smear-ripened cheese.</title>
        <authorList>
            <consortium name="US DOE Joint Genome Institute (JGI-PGF)"/>
            <person name="Walter F."/>
            <person name="Albersmeier A."/>
            <person name="Kalinowski J."/>
            <person name="Ruckert C."/>
        </authorList>
    </citation>
    <scope>NUCLEOTIDE SEQUENCE</scope>
    <source>
        <strain evidence="2">JCM 3091</strain>
    </source>
</reference>
<dbReference type="SUPFAM" id="SSF50998">
    <property type="entry name" value="Quinoprotein alcohol dehydrogenase-like"/>
    <property type="match status" value="1"/>
</dbReference>
<dbReference type="AlphaFoldDB" id="A0A8J3FH36"/>
<dbReference type="EMBL" id="BMQC01000001">
    <property type="protein sequence ID" value="GGK12582.1"/>
    <property type="molecule type" value="Genomic_DNA"/>
</dbReference>
<keyword evidence="3" id="KW-1185">Reference proteome</keyword>
<evidence type="ECO:0000313" key="3">
    <source>
        <dbReference type="Proteomes" id="UP000662200"/>
    </source>
</evidence>
<evidence type="ECO:0000259" key="1">
    <source>
        <dbReference type="Pfam" id="PF13360"/>
    </source>
</evidence>
<sequence length="481" mass="50076">MDDGSTGRRPRVRGPLAVLLACALLAGLGALAAYRTLRPAEVLTLARGPYPAGPTTPLRGYGRFADAPLFVGEQVRVYANKYQVKADGPGNQRFQASPYWSLRRWPQQVLGVVVAAGRAVTRWSDGELTATDVRSGAVAWRQPGPAVPAGARYTGRRDGAGSVYAPDGMHTAADTVIVRGRTETVAYDPAGAVRWREPAGACPVESFTTTDGRYAVVRGCGPETVEFRDPRTGRLRDTWAAGGAVTPLACAPARSACVALRVARPGAPGPRGEGWLLAAGRPARAAGLDNPGALAMADGRGQVLAATLADGAVVVGPAAGGPALWRWRAPAVPVRPDPATAALLGIPPGVGGLRPGTPLPGIPAAPPGRPGAPRELVVPGAPAVRHLLASHADSLYVVTAQNRVAELDTRTGALRAGFTLDRSEAVRTWVPGWAVAGPHLVAFEQLRAGVPATRDDAEYYLSGEPVIVAGPFYNPKSRRIE</sequence>
<dbReference type="InterPro" id="IPR002372">
    <property type="entry name" value="PQQ_rpt_dom"/>
</dbReference>
<protein>
    <recommendedName>
        <fullName evidence="1">Pyrrolo-quinoline quinone repeat domain-containing protein</fullName>
    </recommendedName>
</protein>
<dbReference type="RefSeq" id="WP_189112171.1">
    <property type="nucleotide sequence ID" value="NZ_BMQC01000001.1"/>
</dbReference>
<organism evidence="2 3">
    <name type="scientific">Pilimelia terevasa</name>
    <dbReference type="NCBI Taxonomy" id="53372"/>
    <lineage>
        <taxon>Bacteria</taxon>
        <taxon>Bacillati</taxon>
        <taxon>Actinomycetota</taxon>
        <taxon>Actinomycetes</taxon>
        <taxon>Micromonosporales</taxon>
        <taxon>Micromonosporaceae</taxon>
        <taxon>Pilimelia</taxon>
    </lineage>
</organism>
<feature type="domain" description="Pyrrolo-quinoline quinone repeat" evidence="1">
    <location>
        <begin position="125"/>
        <end position="314"/>
    </location>
</feature>
<gene>
    <name evidence="2" type="ORF">GCM10010124_01370</name>
</gene>
<dbReference type="Pfam" id="PF13360">
    <property type="entry name" value="PQQ_2"/>
    <property type="match status" value="1"/>
</dbReference>
<evidence type="ECO:0000313" key="2">
    <source>
        <dbReference type="EMBL" id="GGK12582.1"/>
    </source>
</evidence>
<comment type="caution">
    <text evidence="2">The sequence shown here is derived from an EMBL/GenBank/DDBJ whole genome shotgun (WGS) entry which is preliminary data.</text>
</comment>
<dbReference type="Proteomes" id="UP000662200">
    <property type="component" value="Unassembled WGS sequence"/>
</dbReference>
<proteinExistence type="predicted"/>